<dbReference type="PROSITE" id="PS50020">
    <property type="entry name" value="WW_DOMAIN_2"/>
    <property type="match status" value="1"/>
</dbReference>
<keyword evidence="2" id="KW-0472">Membrane</keyword>
<protein>
    <recommendedName>
        <fullName evidence="3">WW domain-containing protein</fullName>
    </recommendedName>
</protein>
<comment type="caution">
    <text evidence="4">The sequence shown here is derived from an EMBL/GenBank/DDBJ whole genome shotgun (WGS) entry which is preliminary data.</text>
</comment>
<dbReference type="Proteomes" id="UP000626109">
    <property type="component" value="Unassembled WGS sequence"/>
</dbReference>
<evidence type="ECO:0000259" key="3">
    <source>
        <dbReference type="PROSITE" id="PS50020"/>
    </source>
</evidence>
<evidence type="ECO:0000256" key="1">
    <source>
        <dbReference type="SAM" id="MobiDB-lite"/>
    </source>
</evidence>
<dbReference type="EMBL" id="CAJNNW010009926">
    <property type="protein sequence ID" value="CAE8651487.1"/>
    <property type="molecule type" value="Genomic_DNA"/>
</dbReference>
<accession>A0A813IM51</accession>
<evidence type="ECO:0000256" key="2">
    <source>
        <dbReference type="SAM" id="Phobius"/>
    </source>
</evidence>
<feature type="compositionally biased region" description="Polar residues" evidence="1">
    <location>
        <begin position="730"/>
        <end position="747"/>
    </location>
</feature>
<dbReference type="Gene3D" id="2.20.70.10">
    <property type="match status" value="1"/>
</dbReference>
<keyword evidence="2" id="KW-1133">Transmembrane helix</keyword>
<feature type="transmembrane region" description="Helical" evidence="2">
    <location>
        <begin position="1208"/>
        <end position="1229"/>
    </location>
</feature>
<gene>
    <name evidence="4" type="ORF">PGLA2088_LOCUS9078</name>
</gene>
<dbReference type="SUPFAM" id="SSF51045">
    <property type="entry name" value="WW domain"/>
    <property type="match status" value="1"/>
</dbReference>
<feature type="domain" description="WW" evidence="3">
    <location>
        <begin position="852"/>
        <end position="887"/>
    </location>
</feature>
<dbReference type="Pfam" id="PF00397">
    <property type="entry name" value="WW"/>
    <property type="match status" value="1"/>
</dbReference>
<evidence type="ECO:0000313" key="5">
    <source>
        <dbReference type="Proteomes" id="UP000626109"/>
    </source>
</evidence>
<organism evidence="4 5">
    <name type="scientific">Polarella glacialis</name>
    <name type="common">Dinoflagellate</name>
    <dbReference type="NCBI Taxonomy" id="89957"/>
    <lineage>
        <taxon>Eukaryota</taxon>
        <taxon>Sar</taxon>
        <taxon>Alveolata</taxon>
        <taxon>Dinophyceae</taxon>
        <taxon>Suessiales</taxon>
        <taxon>Suessiaceae</taxon>
        <taxon>Polarella</taxon>
    </lineage>
</organism>
<proteinExistence type="predicted"/>
<reference evidence="4" key="1">
    <citation type="submission" date="2021-02" db="EMBL/GenBank/DDBJ databases">
        <authorList>
            <person name="Dougan E. K."/>
            <person name="Rhodes N."/>
            <person name="Thang M."/>
            <person name="Chan C."/>
        </authorList>
    </citation>
    <scope>NUCLEOTIDE SEQUENCE</scope>
</reference>
<feature type="region of interest" description="Disordered" evidence="1">
    <location>
        <begin position="930"/>
        <end position="984"/>
    </location>
</feature>
<dbReference type="CDD" id="cd00201">
    <property type="entry name" value="WW"/>
    <property type="match status" value="1"/>
</dbReference>
<dbReference type="InterPro" id="IPR036020">
    <property type="entry name" value="WW_dom_sf"/>
</dbReference>
<evidence type="ECO:0000313" key="4">
    <source>
        <dbReference type="EMBL" id="CAE8651487.1"/>
    </source>
</evidence>
<sequence length="1356" mass="144706">SPPRFVWAYESAAVTRVLPLATAVFVEPSKGYAARTLFQMRARSQCDTGCDFAFRYASAAETAAENSSSSSSSNYTDDCLLAAENASWQEIRPWGASPEARTPMLAGFYVVEALTRSSRGGVSRSCARVTVDEADTAAALARAASPEEAEELIAAWANDASRAMGTLRAQGQPETLALALHTVAREFPSASSLAPSAAAASAPVLQALFGELCEAIAEAAKNLGASEYLPQTSSRRLLSVASAAPSRPLEAAAAALLLATQALGPLLSLNEMWRSLAVCRSFLDQNAAFAGLLGGPDPSGAPAPTAGYLVAVLDEALSYTVDIANQTFYASERAESSSFVDALMTTVARLGDVVAAAGAVDSMEAPSEIRPTPRADRMVLSTKQFSGLALRTTGLRVSLPTQTIQRAVYPGLTIPALSPSNFMQLQTNVTNASTCLGNGANQALDRLALVVVQWGRNPLAVGDRLGSGAPSGPDAELISVRDVRLQSCGSPVPLSPDALRDQKVEMLLELPDMSLTDRRWGYGDVTPFRCVRWVSAGTGQPGLWTPDGCSSLYRAAGTEATGDLYGLAEGVLKCTCSALLPATWAVEIVPRPPSLVFQAPTRNYSSTNLVLFSGLLLWLPLVLPLLFLALFGDWRLALGDDNAREKLKQLLPSAVIEDSVYGDAEERLARTPWPLRCDLTLSLVATEMFVTSLCGAERRARWEEQTLELKRFRDMARAARSAGARVTPWQDPTSEARASQEAQPQRHQGTRRRAQPALPASPAKGGGSAVRDAGAIASTYEAGLRQDTLAQQPAYRDRGHEIDDLRNLFQDDGWEEDKMQVAKKPKISEQDWSQQVRGQVHGVGNQKPQANQGLPEGWIARKASTYGGQVYYVNLLNGKSVWEKPALGAVKALSIQEIRALLGGAADHVHLRVDLEDMLRPRIAERTAALEPEDDAWGGVSQDTSSPARSAAAVGPDAGWQEGFLPGLARPPSGGHGGQDRQMPQVPALNLRPERQHWAPPPGLQDDNLALSDLRATGLALEAAPHKLGVDPMPGPKKPALEPAAPVFFGDDGSLRLPLRYGFLALGPLQLFWACFLRRWPLTAVLLPRLHPSRLARVAALTLRLSTALVVATGAASFQVWRHVPTENVAADSRSYGELWADLAPAFDLTATVPLGLASALAGRLLSSLRPAFASTAPFRLDGGAPEGLGPQAKAAWWRQAVFRQRQVASALLLLALGLSILALLLAAGAPQTRASVAAAAFFVAAALELVAWPLLRSLAEAMLLLGASSRCCCNYNNNYNNNNYNNNKQQQQQQEDPPTIRLRLRSLAPGPLPRADGLPPAAGRLLELQETAAAAHRGNEAMIAEKASRAAAPQK</sequence>
<feature type="transmembrane region" description="Helical" evidence="2">
    <location>
        <begin position="1235"/>
        <end position="1256"/>
    </location>
</feature>
<dbReference type="SMART" id="SM00456">
    <property type="entry name" value="WW"/>
    <property type="match status" value="1"/>
</dbReference>
<keyword evidence="2" id="KW-0812">Transmembrane</keyword>
<dbReference type="InterPro" id="IPR001202">
    <property type="entry name" value="WW_dom"/>
</dbReference>
<feature type="region of interest" description="Disordered" evidence="1">
    <location>
        <begin position="722"/>
        <end position="770"/>
    </location>
</feature>
<feature type="non-terminal residue" evidence="4">
    <location>
        <position position="1356"/>
    </location>
</feature>
<name>A0A813IM51_POLGL</name>